<dbReference type="GO" id="GO:0020037">
    <property type="term" value="F:heme binding"/>
    <property type="evidence" value="ECO:0007669"/>
    <property type="project" value="InterPro"/>
</dbReference>
<keyword evidence="7" id="KW-0256">Endoplasmic reticulum</keyword>
<keyword evidence="6" id="KW-0479">Metal-binding</keyword>
<dbReference type="PANTHER" id="PTHR24292:SF54">
    <property type="entry name" value="CYP9F3-RELATED"/>
    <property type="match status" value="1"/>
</dbReference>
<evidence type="ECO:0000256" key="12">
    <source>
        <dbReference type="ARBA" id="ARBA00023136"/>
    </source>
</evidence>
<sequence>MFLSQDCYPTGKSWRHIRRLITPPFTAHRISQPSVIKTISMSSQKVFDALDECKQSKIIVDFCDDNIDGSRRFTINASTLSKSYTIDVISKIAFGLNDTDAFETDSKLMEMAEEFMANCDGPINWLMYMFPFLGRPIELINNYLTSGRMIDMLSRHLKKIIKEYQLESLNDDDDQHNEDVKQNVIDYFLYQKKVSNLTENEAIGNLLVILLAGYETTACCLSFTLFNLAKNPQIQDRLRDKLRSLYNNENDQMDNLEEIKCEYLDRCIYESLRLYPPVIDYVIREISDDLDEVKLSNGLKIPKHVAIQFQFGICIMNPLFGRIHMHLIPIEKIYQFRVHRLGILHFLLSVLDNEVVLETI</sequence>
<keyword evidence="11" id="KW-0503">Monooxygenase</keyword>
<dbReference type="GO" id="GO:0004497">
    <property type="term" value="F:monooxygenase activity"/>
    <property type="evidence" value="ECO:0007669"/>
    <property type="project" value="UniProtKB-KW"/>
</dbReference>
<name>A0A9Q0MGT3_BLOTA</name>
<dbReference type="InterPro" id="IPR001128">
    <property type="entry name" value="Cyt_P450"/>
</dbReference>
<proteinExistence type="inferred from homology"/>
<dbReference type="GO" id="GO:0005506">
    <property type="term" value="F:iron ion binding"/>
    <property type="evidence" value="ECO:0007669"/>
    <property type="project" value="InterPro"/>
</dbReference>
<organism evidence="13 14">
    <name type="scientific">Blomia tropicalis</name>
    <name type="common">Mite</name>
    <dbReference type="NCBI Taxonomy" id="40697"/>
    <lineage>
        <taxon>Eukaryota</taxon>
        <taxon>Metazoa</taxon>
        <taxon>Ecdysozoa</taxon>
        <taxon>Arthropoda</taxon>
        <taxon>Chelicerata</taxon>
        <taxon>Arachnida</taxon>
        <taxon>Acari</taxon>
        <taxon>Acariformes</taxon>
        <taxon>Sarcoptiformes</taxon>
        <taxon>Astigmata</taxon>
        <taxon>Glycyphagoidea</taxon>
        <taxon>Echimyopodidae</taxon>
        <taxon>Blomia</taxon>
    </lineage>
</organism>
<evidence type="ECO:0000256" key="1">
    <source>
        <dbReference type="ARBA" id="ARBA00001971"/>
    </source>
</evidence>
<comment type="subcellular location">
    <subcellularLocation>
        <location evidence="3">Endoplasmic reticulum membrane</location>
        <topology evidence="3">Peripheral membrane protein</topology>
    </subcellularLocation>
    <subcellularLocation>
        <location evidence="2">Microsome membrane</location>
        <topology evidence="2">Peripheral membrane protein</topology>
    </subcellularLocation>
</comment>
<dbReference type="GO" id="GO:0005789">
    <property type="term" value="C:endoplasmic reticulum membrane"/>
    <property type="evidence" value="ECO:0007669"/>
    <property type="project" value="UniProtKB-SubCell"/>
</dbReference>
<evidence type="ECO:0000256" key="5">
    <source>
        <dbReference type="ARBA" id="ARBA00022617"/>
    </source>
</evidence>
<gene>
    <name evidence="13" type="ORF">RDWZM_004298</name>
</gene>
<dbReference type="InterPro" id="IPR036396">
    <property type="entry name" value="Cyt_P450_sf"/>
</dbReference>
<protein>
    <submittedName>
        <fullName evidence="13">Uncharacterized protein</fullName>
    </submittedName>
</protein>
<dbReference type="GO" id="GO:0016705">
    <property type="term" value="F:oxidoreductase activity, acting on paired donors, with incorporation or reduction of molecular oxygen"/>
    <property type="evidence" value="ECO:0007669"/>
    <property type="project" value="InterPro"/>
</dbReference>
<evidence type="ECO:0000313" key="13">
    <source>
        <dbReference type="EMBL" id="KAJ6225753.1"/>
    </source>
</evidence>
<reference evidence="13" key="1">
    <citation type="submission" date="2022-12" db="EMBL/GenBank/DDBJ databases">
        <title>Genome assemblies of Blomia tropicalis.</title>
        <authorList>
            <person name="Cui Y."/>
        </authorList>
    </citation>
    <scope>NUCLEOTIDE SEQUENCE</scope>
    <source>
        <tissue evidence="13">Adult mites</tissue>
    </source>
</reference>
<accession>A0A9Q0MGT3</accession>
<comment type="caution">
    <text evidence="13">The sequence shown here is derived from an EMBL/GenBank/DDBJ whole genome shotgun (WGS) entry which is preliminary data.</text>
</comment>
<evidence type="ECO:0000256" key="8">
    <source>
        <dbReference type="ARBA" id="ARBA00022848"/>
    </source>
</evidence>
<evidence type="ECO:0000256" key="3">
    <source>
        <dbReference type="ARBA" id="ARBA00004406"/>
    </source>
</evidence>
<dbReference type="InterPro" id="IPR050476">
    <property type="entry name" value="Insect_CytP450_Detox"/>
</dbReference>
<evidence type="ECO:0000256" key="6">
    <source>
        <dbReference type="ARBA" id="ARBA00022723"/>
    </source>
</evidence>
<keyword evidence="9" id="KW-0560">Oxidoreductase</keyword>
<evidence type="ECO:0000256" key="7">
    <source>
        <dbReference type="ARBA" id="ARBA00022824"/>
    </source>
</evidence>
<dbReference type="Gene3D" id="1.10.630.10">
    <property type="entry name" value="Cytochrome P450"/>
    <property type="match status" value="1"/>
</dbReference>
<keyword evidence="10" id="KW-0408">Iron</keyword>
<dbReference type="Proteomes" id="UP001142055">
    <property type="component" value="Chromosome 1"/>
</dbReference>
<evidence type="ECO:0000256" key="4">
    <source>
        <dbReference type="ARBA" id="ARBA00010617"/>
    </source>
</evidence>
<evidence type="ECO:0000256" key="9">
    <source>
        <dbReference type="ARBA" id="ARBA00023002"/>
    </source>
</evidence>
<dbReference type="SUPFAM" id="SSF48264">
    <property type="entry name" value="Cytochrome P450"/>
    <property type="match status" value="1"/>
</dbReference>
<comment type="similarity">
    <text evidence="4">Belongs to the cytochrome P450 family.</text>
</comment>
<evidence type="ECO:0000256" key="11">
    <source>
        <dbReference type="ARBA" id="ARBA00023033"/>
    </source>
</evidence>
<dbReference type="EMBL" id="JAPWDV010000001">
    <property type="protein sequence ID" value="KAJ6225753.1"/>
    <property type="molecule type" value="Genomic_DNA"/>
</dbReference>
<keyword evidence="5" id="KW-0349">Heme</keyword>
<evidence type="ECO:0000256" key="2">
    <source>
        <dbReference type="ARBA" id="ARBA00004174"/>
    </source>
</evidence>
<keyword evidence="14" id="KW-1185">Reference proteome</keyword>
<evidence type="ECO:0000313" key="14">
    <source>
        <dbReference type="Proteomes" id="UP001142055"/>
    </source>
</evidence>
<keyword evidence="8" id="KW-0492">Microsome</keyword>
<dbReference type="PANTHER" id="PTHR24292">
    <property type="entry name" value="CYTOCHROME P450"/>
    <property type="match status" value="1"/>
</dbReference>
<dbReference type="AlphaFoldDB" id="A0A9Q0MGT3"/>
<keyword evidence="12" id="KW-0472">Membrane</keyword>
<evidence type="ECO:0000256" key="10">
    <source>
        <dbReference type="ARBA" id="ARBA00023004"/>
    </source>
</evidence>
<dbReference type="Pfam" id="PF00067">
    <property type="entry name" value="p450"/>
    <property type="match status" value="1"/>
</dbReference>
<comment type="cofactor">
    <cofactor evidence="1">
        <name>heme</name>
        <dbReference type="ChEBI" id="CHEBI:30413"/>
    </cofactor>
</comment>